<comment type="catalytic activity">
    <reaction evidence="10">
        <text>a beta-D-glucosylceramide + H2O = an N-acyl-sphingoid base + D-glucose</text>
        <dbReference type="Rhea" id="RHEA:81447"/>
        <dbReference type="ChEBI" id="CHEBI:4167"/>
        <dbReference type="ChEBI" id="CHEBI:15377"/>
        <dbReference type="ChEBI" id="CHEBI:83264"/>
        <dbReference type="ChEBI" id="CHEBI:83273"/>
    </reaction>
    <physiologicalReaction direction="left-to-right" evidence="10">
        <dbReference type="Rhea" id="RHEA:81448"/>
    </physiologicalReaction>
</comment>
<dbReference type="GO" id="GO:0007040">
    <property type="term" value="P:lysosome organization"/>
    <property type="evidence" value="ECO:0007669"/>
    <property type="project" value="UniProtKB-ARBA"/>
</dbReference>
<evidence type="ECO:0000256" key="12">
    <source>
        <dbReference type="RuleBase" id="RU361188"/>
    </source>
</evidence>
<comment type="similarity">
    <text evidence="4 12">Belongs to the glycosyl hydrolase 30 family.</text>
</comment>
<comment type="catalytic activity">
    <reaction evidence="11">
        <text>an N-acyl-1-beta-D-glucosyl-15-methylhexadecasphing-4-enine + H2O = an N-acyl-15-methylhexadecasphing-4-enine + D-glucose</text>
        <dbReference type="Rhea" id="RHEA:34755"/>
        <dbReference type="ChEBI" id="CHEBI:4167"/>
        <dbReference type="ChEBI" id="CHEBI:15377"/>
        <dbReference type="ChEBI" id="CHEBI:70815"/>
        <dbReference type="ChEBI" id="CHEBI:70846"/>
    </reaction>
    <physiologicalReaction direction="left-to-right" evidence="11">
        <dbReference type="Rhea" id="RHEA:34756"/>
    </physiologicalReaction>
</comment>
<dbReference type="GO" id="GO:0030163">
    <property type="term" value="P:protein catabolic process"/>
    <property type="evidence" value="ECO:0007669"/>
    <property type="project" value="UniProtKB-ARBA"/>
</dbReference>
<dbReference type="STRING" id="7375.A0A0L0CBG5"/>
<dbReference type="PANTHER" id="PTHR11069:SF23">
    <property type="entry name" value="LYSOSOMAL ACID GLUCOSYLCERAMIDASE"/>
    <property type="match status" value="1"/>
</dbReference>
<keyword evidence="12" id="KW-0326">Glycosidase</keyword>
<dbReference type="Pfam" id="PF17189">
    <property type="entry name" value="Glyco_hydro_30C"/>
    <property type="match status" value="2"/>
</dbReference>
<dbReference type="GO" id="GO:0006066">
    <property type="term" value="P:alcohol metabolic process"/>
    <property type="evidence" value="ECO:0007669"/>
    <property type="project" value="UniProtKB-ARBA"/>
</dbReference>
<evidence type="ECO:0000259" key="13">
    <source>
        <dbReference type="Pfam" id="PF02055"/>
    </source>
</evidence>
<dbReference type="InterPro" id="IPR017853">
    <property type="entry name" value="GH"/>
</dbReference>
<dbReference type="OrthoDB" id="2160638at2759"/>
<dbReference type="InterPro" id="IPR033452">
    <property type="entry name" value="GH30_C"/>
</dbReference>
<sequence length="1080" mass="124410">MNSLLVFAYIRAENTPCNLRETPDGGVCVCTSSYCDYLEDPTPEEEPRFSLVSSSKAGLRFESTKGLFNLFKKYYIFDYDQRMRSQTQNETMQINQRFSPARTVRLDINRDKKYRKIVGFGGAFTGAVSYLLQKLPQELQDHLYKSFYSNDGIGWNLLRMSIGGSDFDLEPWAYNELPENDAQLTNFTKLDPRDAIKAEQIHRLKKVAKLENLKIKGAAWSPPKWMKSNNAWTGFSHLKKEYYQTWADYHLKWVEIMEKNGLPVWALSTGNEPMNGLVFMNFVKFMSLGWSPLHQAEWLSDHFGPTIRNSKYKDLIIFGNDDQRYTFPNWFHVMKKKRADSVDYINALGVHWYWDEIFKPSFIDKTLEKMPEKLLLITESCIGDKPWQKSVPALGSWYRGEKYARAFLQNLQHGYNGWIDWNLLLDQNGGPNYVDNTVDAPVIVNTNNPNEILKQPMFYTMGHFSKFIPENSVRIDAIRSNVNIDSVAYMRPDGSISAVLFNSGNANVEITVVDSVSGTIVINLPPRSIHTLLYHTLTIPCDLQSSKYGFVCKCTADYCDYLEEPTLKSDTNLFAVSTSKDGLRFSVTEVEFGSWETLKIKDYHESLKNWETFKSFNIDALDVDNARSLFQLYEGNKRFLSQRMTKSSITINRSKTYQKIVGFGGALTGSVAYLLKKLNTSLQDHLYKSYFHKDGIAYNILRTSIGGCDFDLEPWAYNEYPENDKHLTNFTVLDQRDLLKIEQIKRLKTVALLDDLKIMAAAWSPPPWMKTNNNWTGFSSLKTEYYEAWAKYHLRFLELMLSKNITIWAISTGNEPLNGVIGWLFVHFMSLGWTPRNQAVYLNDYLGPALKKSPFKNVLIFGNDDQRYSYPAWFKTMNSSRPGSLNYLDGLAVHWYWDDIFGPELIDKTLQLMPNKLLLNTEACVGDKPWQTRGPELGSWERGEQYIRSILQDLQHNFNGWIDWNLILDERGGPNYVNNTVDAPIILNTDNNSEFYKQPLFYGMGHFSKFISENSQRIEVKLSSIQNSIDAVGFKRPDNKIVLIIFNSAAIPQDINLNDSVRGMLTINVPARSIHTIVYM</sequence>
<comment type="pathway">
    <text evidence="3">Sphingolipid metabolism.</text>
</comment>
<dbReference type="EMBL" id="JRES01000634">
    <property type="protein sequence ID" value="KNC29753.1"/>
    <property type="molecule type" value="Genomic_DNA"/>
</dbReference>
<gene>
    <name evidence="15" type="ORF">FF38_05244</name>
</gene>
<name>A0A0L0CBG5_LUCCU</name>
<evidence type="ECO:0000256" key="3">
    <source>
        <dbReference type="ARBA" id="ARBA00004991"/>
    </source>
</evidence>
<evidence type="ECO:0000256" key="11">
    <source>
        <dbReference type="ARBA" id="ARBA00051345"/>
    </source>
</evidence>
<dbReference type="GO" id="GO:0032006">
    <property type="term" value="P:regulation of TOR signaling"/>
    <property type="evidence" value="ECO:0007669"/>
    <property type="project" value="UniProtKB-ARBA"/>
</dbReference>
<evidence type="ECO:0000256" key="10">
    <source>
        <dbReference type="ARBA" id="ARBA00050474"/>
    </source>
</evidence>
<dbReference type="GO" id="GO:0005764">
    <property type="term" value="C:lysosome"/>
    <property type="evidence" value="ECO:0007669"/>
    <property type="project" value="UniProtKB-ARBA"/>
</dbReference>
<evidence type="ECO:0000256" key="6">
    <source>
        <dbReference type="ARBA" id="ARBA00022729"/>
    </source>
</evidence>
<dbReference type="GO" id="GO:0042391">
    <property type="term" value="P:regulation of membrane potential"/>
    <property type="evidence" value="ECO:0007669"/>
    <property type="project" value="UniProtKB-ARBA"/>
</dbReference>
<evidence type="ECO:0000256" key="8">
    <source>
        <dbReference type="ARBA" id="ARBA00022919"/>
    </source>
</evidence>
<dbReference type="Gene3D" id="3.20.20.80">
    <property type="entry name" value="Glycosidases"/>
    <property type="match status" value="2"/>
</dbReference>
<dbReference type="SUPFAM" id="SSF51445">
    <property type="entry name" value="(Trans)glycosidases"/>
    <property type="match status" value="2"/>
</dbReference>
<keyword evidence="16" id="KW-1185">Reference proteome</keyword>
<dbReference type="InterPro" id="IPR033453">
    <property type="entry name" value="Glyco_hydro_30_TIM-barrel"/>
</dbReference>
<dbReference type="AlphaFoldDB" id="A0A0L0CBG5"/>
<organism evidence="15 16">
    <name type="scientific">Lucilia cuprina</name>
    <name type="common">Green bottle fly</name>
    <name type="synonym">Australian sheep blowfly</name>
    <dbReference type="NCBI Taxonomy" id="7375"/>
    <lineage>
        <taxon>Eukaryota</taxon>
        <taxon>Metazoa</taxon>
        <taxon>Ecdysozoa</taxon>
        <taxon>Arthropoda</taxon>
        <taxon>Hexapoda</taxon>
        <taxon>Insecta</taxon>
        <taxon>Pterygota</taxon>
        <taxon>Neoptera</taxon>
        <taxon>Endopterygota</taxon>
        <taxon>Diptera</taxon>
        <taxon>Brachycera</taxon>
        <taxon>Muscomorpha</taxon>
        <taxon>Oestroidea</taxon>
        <taxon>Calliphoridae</taxon>
        <taxon>Luciliinae</taxon>
        <taxon>Lucilia</taxon>
    </lineage>
</organism>
<feature type="domain" description="Glycosyl hydrolase family 30 beta sandwich" evidence="14">
    <location>
        <begin position="1014"/>
        <end position="1077"/>
    </location>
</feature>
<dbReference type="GO" id="GO:0016758">
    <property type="term" value="F:hexosyltransferase activity"/>
    <property type="evidence" value="ECO:0007669"/>
    <property type="project" value="UniProtKB-ARBA"/>
</dbReference>
<dbReference type="GO" id="GO:0006914">
    <property type="term" value="P:autophagy"/>
    <property type="evidence" value="ECO:0007669"/>
    <property type="project" value="UniProtKB-ARBA"/>
</dbReference>
<keyword evidence="6" id="KW-0732">Signal</keyword>
<evidence type="ECO:0000256" key="1">
    <source>
        <dbReference type="ARBA" id="ARBA00001013"/>
    </source>
</evidence>
<dbReference type="PANTHER" id="PTHR11069">
    <property type="entry name" value="GLUCOSYLCERAMIDASE"/>
    <property type="match status" value="1"/>
</dbReference>
<keyword evidence="9 12" id="KW-0443">Lipid metabolism</keyword>
<dbReference type="GO" id="GO:0010605">
    <property type="term" value="P:negative regulation of macromolecule metabolic process"/>
    <property type="evidence" value="ECO:0007669"/>
    <property type="project" value="UniProtKB-ARBA"/>
</dbReference>
<evidence type="ECO:0000313" key="15">
    <source>
        <dbReference type="EMBL" id="KNC29753.1"/>
    </source>
</evidence>
<feature type="domain" description="Glycosyl hydrolase family 30 TIM-barrel" evidence="13">
    <location>
        <begin position="117"/>
        <end position="468"/>
    </location>
</feature>
<dbReference type="InterPro" id="IPR001139">
    <property type="entry name" value="Glyco_hydro_30"/>
</dbReference>
<dbReference type="FunFam" id="3.20.20.80:FF:000030">
    <property type="entry name" value="Lysosomal acid glucosylceramidase"/>
    <property type="match status" value="1"/>
</dbReference>
<dbReference type="Proteomes" id="UP000037069">
    <property type="component" value="Unassembled WGS sequence"/>
</dbReference>
<dbReference type="GO" id="GO:0004348">
    <property type="term" value="F:glucosylceramidase activity"/>
    <property type="evidence" value="ECO:0007669"/>
    <property type="project" value="UniProtKB-EC"/>
</dbReference>
<dbReference type="Pfam" id="PF02055">
    <property type="entry name" value="Glyco_hydro_30"/>
    <property type="match status" value="2"/>
</dbReference>
<dbReference type="GO" id="GO:0016241">
    <property type="term" value="P:regulation of macroautophagy"/>
    <property type="evidence" value="ECO:0007669"/>
    <property type="project" value="UniProtKB-ARBA"/>
</dbReference>
<comment type="catalytic activity">
    <reaction evidence="1">
        <text>a beta-D-glucosyl-(1&lt;-&gt;1')-N-acylsphing-4-enine + H2O = an N-acylsphing-4-enine + D-glucose</text>
        <dbReference type="Rhea" id="RHEA:13269"/>
        <dbReference type="ChEBI" id="CHEBI:4167"/>
        <dbReference type="ChEBI" id="CHEBI:15377"/>
        <dbReference type="ChEBI" id="CHEBI:22801"/>
        <dbReference type="ChEBI" id="CHEBI:52639"/>
        <dbReference type="EC" id="3.2.1.45"/>
    </reaction>
    <physiologicalReaction direction="left-to-right" evidence="1">
        <dbReference type="Rhea" id="RHEA:13270"/>
    </physiologicalReaction>
</comment>
<keyword evidence="7 12" id="KW-0378">Hydrolase</keyword>
<evidence type="ECO:0000259" key="14">
    <source>
        <dbReference type="Pfam" id="PF17189"/>
    </source>
</evidence>
<evidence type="ECO:0000256" key="5">
    <source>
        <dbReference type="ARBA" id="ARBA00012658"/>
    </source>
</evidence>
<evidence type="ECO:0000256" key="9">
    <source>
        <dbReference type="ARBA" id="ARBA00023098"/>
    </source>
</evidence>
<evidence type="ECO:0000313" key="16">
    <source>
        <dbReference type="Proteomes" id="UP000037069"/>
    </source>
</evidence>
<feature type="domain" description="Glycosyl hydrolase family 30 beta sandwich" evidence="14">
    <location>
        <begin position="471"/>
        <end position="532"/>
    </location>
</feature>
<dbReference type="GO" id="GO:0051246">
    <property type="term" value="P:regulation of protein metabolic process"/>
    <property type="evidence" value="ECO:0007669"/>
    <property type="project" value="UniProtKB-ARBA"/>
</dbReference>
<comment type="caution">
    <text evidence="15">The sequence shown here is derived from an EMBL/GenBank/DDBJ whole genome shotgun (WGS) entry which is preliminary data.</text>
</comment>
<feature type="domain" description="Glycosyl hydrolase family 30 TIM-barrel" evidence="13">
    <location>
        <begin position="660"/>
        <end position="1011"/>
    </location>
</feature>
<reference evidence="15 16" key="1">
    <citation type="journal article" date="2015" name="Nat. Commun.">
        <title>Lucilia cuprina genome unlocks parasitic fly biology to underpin future interventions.</title>
        <authorList>
            <person name="Anstead C.A."/>
            <person name="Korhonen P.K."/>
            <person name="Young N.D."/>
            <person name="Hall R.S."/>
            <person name="Jex A.R."/>
            <person name="Murali S.C."/>
            <person name="Hughes D.S."/>
            <person name="Lee S.F."/>
            <person name="Perry T."/>
            <person name="Stroehlein A.J."/>
            <person name="Ansell B.R."/>
            <person name="Breugelmans B."/>
            <person name="Hofmann A."/>
            <person name="Qu J."/>
            <person name="Dugan S."/>
            <person name="Lee S.L."/>
            <person name="Chao H."/>
            <person name="Dinh H."/>
            <person name="Han Y."/>
            <person name="Doddapaneni H.V."/>
            <person name="Worley K.C."/>
            <person name="Muzny D.M."/>
            <person name="Ioannidis P."/>
            <person name="Waterhouse R.M."/>
            <person name="Zdobnov E.M."/>
            <person name="James P.J."/>
            <person name="Bagnall N.H."/>
            <person name="Kotze A.C."/>
            <person name="Gibbs R.A."/>
            <person name="Richards S."/>
            <person name="Batterham P."/>
            <person name="Gasser R.B."/>
        </authorList>
    </citation>
    <scope>NUCLEOTIDE SEQUENCE [LARGE SCALE GENOMIC DNA]</scope>
    <source>
        <strain evidence="15 16">LS</strain>
        <tissue evidence="15">Full body</tissue>
    </source>
</reference>
<proteinExistence type="inferred from homology"/>
<dbReference type="OMA" id="AWSAPRW"/>
<dbReference type="GO" id="GO:0008202">
    <property type="term" value="P:steroid metabolic process"/>
    <property type="evidence" value="ECO:0007669"/>
    <property type="project" value="UniProtKB-ARBA"/>
</dbReference>
<protein>
    <recommendedName>
        <fullName evidence="5 12">Glucosylceramidase</fullName>
        <ecNumber evidence="5 12">3.2.1.45</ecNumber>
    </recommendedName>
</protein>
<comment type="pathway">
    <text evidence="2">Lipid metabolism; sphingolipid metabolism.</text>
</comment>
<dbReference type="GO" id="GO:0006680">
    <property type="term" value="P:glucosylceramide catabolic process"/>
    <property type="evidence" value="ECO:0007669"/>
    <property type="project" value="UniProtKB-ARBA"/>
</dbReference>
<dbReference type="GO" id="GO:0005774">
    <property type="term" value="C:vacuolar membrane"/>
    <property type="evidence" value="ECO:0007669"/>
    <property type="project" value="UniProtKB-ARBA"/>
</dbReference>
<evidence type="ECO:0000256" key="4">
    <source>
        <dbReference type="ARBA" id="ARBA00005382"/>
    </source>
</evidence>
<evidence type="ECO:0000256" key="7">
    <source>
        <dbReference type="ARBA" id="ARBA00022801"/>
    </source>
</evidence>
<accession>A0A0L0CBG5</accession>
<dbReference type="FunFam" id="3.20.20.80:FF:000126">
    <property type="entry name" value="Glucosylceramidase"/>
    <property type="match status" value="1"/>
</dbReference>
<keyword evidence="8 12" id="KW-0746">Sphingolipid metabolism</keyword>
<dbReference type="EC" id="3.2.1.45" evidence="5 12"/>
<evidence type="ECO:0000256" key="2">
    <source>
        <dbReference type="ARBA" id="ARBA00004760"/>
    </source>
</evidence>
<dbReference type="GO" id="GO:0005102">
    <property type="term" value="F:signaling receptor binding"/>
    <property type="evidence" value="ECO:0007669"/>
    <property type="project" value="UniProtKB-ARBA"/>
</dbReference>